<protein>
    <submittedName>
        <fullName evidence="2">Uncharacterized protein</fullName>
    </submittedName>
</protein>
<gene>
    <name evidence="2" type="ORF">SAMN05444170_3798</name>
</gene>
<evidence type="ECO:0000313" key="3">
    <source>
        <dbReference type="Proteomes" id="UP000184096"/>
    </source>
</evidence>
<organism evidence="2 3">
    <name type="scientific">Bradyrhizobium erythrophlei</name>
    <dbReference type="NCBI Taxonomy" id="1437360"/>
    <lineage>
        <taxon>Bacteria</taxon>
        <taxon>Pseudomonadati</taxon>
        <taxon>Pseudomonadota</taxon>
        <taxon>Alphaproteobacteria</taxon>
        <taxon>Hyphomicrobiales</taxon>
        <taxon>Nitrobacteraceae</taxon>
        <taxon>Bradyrhizobium</taxon>
    </lineage>
</organism>
<keyword evidence="3" id="KW-1185">Reference proteome</keyword>
<dbReference type="RefSeq" id="WP_072819990.1">
    <property type="nucleotide sequence ID" value="NZ_LT670849.1"/>
</dbReference>
<keyword evidence="1" id="KW-1133">Transmembrane helix</keyword>
<sequence length="94" mass="9973">MSAQTSPTTGRQIVWPSVITVISAAILIGAEVFGAAFAGGWALAILVPPETFALSISQDAWAHGLQAVLFAIGVFVMITFIRAAQRVEPFTRRS</sequence>
<accession>A0A1M7U7D3</accession>
<evidence type="ECO:0000313" key="2">
    <source>
        <dbReference type="EMBL" id="SHN78825.1"/>
    </source>
</evidence>
<name>A0A1M7U7D3_9BRAD</name>
<keyword evidence="1" id="KW-0812">Transmembrane</keyword>
<evidence type="ECO:0000256" key="1">
    <source>
        <dbReference type="SAM" id="Phobius"/>
    </source>
</evidence>
<dbReference type="OrthoDB" id="8450960at2"/>
<feature type="transmembrane region" description="Helical" evidence="1">
    <location>
        <begin position="21"/>
        <end position="44"/>
    </location>
</feature>
<dbReference type="AlphaFoldDB" id="A0A1M7U7D3"/>
<dbReference type="EMBL" id="LT670849">
    <property type="protein sequence ID" value="SHN78825.1"/>
    <property type="molecule type" value="Genomic_DNA"/>
</dbReference>
<proteinExistence type="predicted"/>
<dbReference type="Proteomes" id="UP000184096">
    <property type="component" value="Chromosome I"/>
</dbReference>
<feature type="transmembrane region" description="Helical" evidence="1">
    <location>
        <begin position="64"/>
        <end position="84"/>
    </location>
</feature>
<reference evidence="3" key="1">
    <citation type="submission" date="2016-11" db="EMBL/GenBank/DDBJ databases">
        <authorList>
            <person name="Varghese N."/>
            <person name="Submissions S."/>
        </authorList>
    </citation>
    <scope>NUCLEOTIDE SEQUENCE [LARGE SCALE GENOMIC DNA]</scope>
    <source>
        <strain evidence="3">GAS401</strain>
    </source>
</reference>
<keyword evidence="1" id="KW-0472">Membrane</keyword>